<keyword evidence="4" id="KW-1185">Reference proteome</keyword>
<reference evidence="3 4" key="1">
    <citation type="journal article" date="2007" name="Nature">
        <title>Genome of the marsupial Monodelphis domestica reveals innovation in non-coding sequences.</title>
        <authorList>
            <person name="Mikkelsen T.S."/>
            <person name="Wakefield M.J."/>
            <person name="Aken B."/>
            <person name="Amemiya C.T."/>
            <person name="Chang J.L."/>
            <person name="Duke S."/>
            <person name="Garber M."/>
            <person name="Gentles A.J."/>
            <person name="Goodstadt L."/>
            <person name="Heger A."/>
            <person name="Jurka J."/>
            <person name="Kamal M."/>
            <person name="Mauceli E."/>
            <person name="Searle S.M."/>
            <person name="Sharpe T."/>
            <person name="Baker M.L."/>
            <person name="Batzer M.A."/>
            <person name="Benos P.V."/>
            <person name="Belov K."/>
            <person name="Clamp M."/>
            <person name="Cook A."/>
            <person name="Cuff J."/>
            <person name="Das R."/>
            <person name="Davidow L."/>
            <person name="Deakin J.E."/>
            <person name="Fazzari M.J."/>
            <person name="Glass J.L."/>
            <person name="Grabherr M."/>
            <person name="Greally J.M."/>
            <person name="Gu W."/>
            <person name="Hore T.A."/>
            <person name="Huttley G.A."/>
            <person name="Kleber M."/>
            <person name="Jirtle R.L."/>
            <person name="Koina E."/>
            <person name="Lee J.T."/>
            <person name="Mahony S."/>
            <person name="Marra M.A."/>
            <person name="Miller R.D."/>
            <person name="Nicholls R.D."/>
            <person name="Oda M."/>
            <person name="Papenfuss A.T."/>
            <person name="Parra Z.E."/>
            <person name="Pollock D.D."/>
            <person name="Ray D.A."/>
            <person name="Schein J.E."/>
            <person name="Speed T.P."/>
            <person name="Thompson K."/>
            <person name="VandeBerg J.L."/>
            <person name="Wade C.M."/>
            <person name="Walker J.A."/>
            <person name="Waters P.D."/>
            <person name="Webber C."/>
            <person name="Weidman J.R."/>
            <person name="Xie X."/>
            <person name="Zody M.C."/>
            <person name="Baldwin J."/>
            <person name="Abdouelleil A."/>
            <person name="Abdulkadir J."/>
            <person name="Abebe A."/>
            <person name="Abera B."/>
            <person name="Abreu J."/>
            <person name="Acer S.C."/>
            <person name="Aftuck L."/>
            <person name="Alexander A."/>
            <person name="An P."/>
            <person name="Anderson E."/>
            <person name="Anderson S."/>
            <person name="Arachi H."/>
            <person name="Azer M."/>
            <person name="Bachantsang P."/>
            <person name="Barry A."/>
            <person name="Bayul T."/>
            <person name="Berlin A."/>
            <person name="Bessette D."/>
            <person name="Bloom T."/>
            <person name="Bloom T."/>
            <person name="Boguslavskiy L."/>
            <person name="Bonnet C."/>
            <person name="Boukhgalter B."/>
            <person name="Bourzgui I."/>
            <person name="Brown A."/>
            <person name="Cahill P."/>
            <person name="Channer S."/>
            <person name="Cheshatsang Y."/>
            <person name="Chuda L."/>
            <person name="Citroen M."/>
            <person name="Collymore A."/>
            <person name="Cooke P."/>
            <person name="Costello M."/>
            <person name="D'Aco K."/>
            <person name="Daza R."/>
            <person name="De Haan G."/>
            <person name="DeGray S."/>
            <person name="DeMaso C."/>
            <person name="Dhargay N."/>
            <person name="Dooley K."/>
            <person name="Dooley E."/>
            <person name="Doricent M."/>
            <person name="Dorje P."/>
            <person name="Dorjee K."/>
            <person name="Dupes A."/>
            <person name="Elong R."/>
            <person name="Falk J."/>
            <person name="Farina A."/>
            <person name="Faro S."/>
            <person name="Ferguson D."/>
            <person name="Fisher S."/>
            <person name="Foley C.D."/>
            <person name="Franke A."/>
            <person name="Friedrich D."/>
            <person name="Gadbois L."/>
            <person name="Gearin G."/>
            <person name="Gearin C.R."/>
            <person name="Giannoukos G."/>
            <person name="Goode T."/>
            <person name="Graham J."/>
            <person name="Grandbois E."/>
            <person name="Grewal S."/>
            <person name="Gyaltsen K."/>
            <person name="Hafez N."/>
            <person name="Hagos B."/>
            <person name="Hall J."/>
            <person name="Henson C."/>
            <person name="Hollinger A."/>
            <person name="Honan T."/>
            <person name="Huard M.D."/>
            <person name="Hughes L."/>
            <person name="Hurhula B."/>
            <person name="Husby M.E."/>
            <person name="Kamat A."/>
            <person name="Kanga B."/>
            <person name="Kashin S."/>
            <person name="Khazanovich D."/>
            <person name="Kisner P."/>
            <person name="Lance K."/>
            <person name="Lara M."/>
            <person name="Lee W."/>
            <person name="Lennon N."/>
            <person name="Letendre F."/>
            <person name="LeVine R."/>
            <person name="Lipovsky A."/>
            <person name="Liu X."/>
            <person name="Liu J."/>
            <person name="Liu S."/>
            <person name="Lokyitsang T."/>
            <person name="Lokyitsang Y."/>
            <person name="Lubonja R."/>
            <person name="Lui A."/>
            <person name="MacDonald P."/>
            <person name="Magnisalis V."/>
            <person name="Maru K."/>
            <person name="Matthews C."/>
            <person name="McCusker W."/>
            <person name="McDonough S."/>
            <person name="Mehta T."/>
            <person name="Meldrim J."/>
            <person name="Meneus L."/>
            <person name="Mihai O."/>
            <person name="Mihalev A."/>
            <person name="Mihova T."/>
            <person name="Mittelman R."/>
            <person name="Mlenga V."/>
            <person name="Montmayeur A."/>
            <person name="Mulrain L."/>
            <person name="Navidi A."/>
            <person name="Naylor J."/>
            <person name="Negash T."/>
            <person name="Nguyen T."/>
            <person name="Nguyen N."/>
            <person name="Nicol R."/>
            <person name="Norbu C."/>
            <person name="Norbu N."/>
            <person name="Novod N."/>
            <person name="O'Neill B."/>
            <person name="Osman S."/>
            <person name="Markiewicz E."/>
            <person name="Oyono O.L."/>
            <person name="Patti C."/>
            <person name="Phunkhang P."/>
            <person name="Pierre F."/>
            <person name="Priest M."/>
            <person name="Raghuraman S."/>
            <person name="Rege F."/>
            <person name="Reyes R."/>
            <person name="Rise C."/>
            <person name="Rogov P."/>
            <person name="Ross K."/>
            <person name="Ryan E."/>
            <person name="Settipalli S."/>
            <person name="Shea T."/>
            <person name="Sherpa N."/>
            <person name="Shi L."/>
            <person name="Shih D."/>
            <person name="Sparrow T."/>
            <person name="Spaulding J."/>
            <person name="Stalker J."/>
            <person name="Stange-Thomann N."/>
            <person name="Stavropoulos S."/>
            <person name="Stone C."/>
            <person name="Strader C."/>
            <person name="Tesfaye S."/>
            <person name="Thomson T."/>
            <person name="Thoulutsang Y."/>
            <person name="Thoulutsang D."/>
            <person name="Topham K."/>
            <person name="Topping I."/>
            <person name="Tsamla T."/>
            <person name="Vassiliev H."/>
            <person name="Vo A."/>
            <person name="Wangchuk T."/>
            <person name="Wangdi T."/>
            <person name="Weiand M."/>
            <person name="Wilkinson J."/>
            <person name="Wilson A."/>
            <person name="Yadav S."/>
            <person name="Young G."/>
            <person name="Yu Q."/>
            <person name="Zembek L."/>
            <person name="Zhong D."/>
            <person name="Zimmer A."/>
            <person name="Zwirko Z."/>
            <person name="Jaffe D.B."/>
            <person name="Alvarez P."/>
            <person name="Brockman W."/>
            <person name="Butler J."/>
            <person name="Chin C."/>
            <person name="Gnerre S."/>
            <person name="MacCallum I."/>
            <person name="Graves J.A."/>
            <person name="Ponting C.P."/>
            <person name="Breen M."/>
            <person name="Samollow P.B."/>
            <person name="Lander E.S."/>
            <person name="Lindblad-Toh K."/>
        </authorList>
    </citation>
    <scope>NUCLEOTIDE SEQUENCE [LARGE SCALE GENOMIC DNA]</scope>
</reference>
<dbReference type="Gene3D" id="3.80.10.10">
    <property type="entry name" value="Ribonuclease Inhibitor"/>
    <property type="match status" value="1"/>
</dbReference>
<dbReference type="PANTHER" id="PTHR23117:SF18">
    <property type="entry name" value="LEUCINE-RICH REPEAT AND GUANYLATE KINASE DOMAIN-CONTAINING PROTEIN"/>
    <property type="match status" value="1"/>
</dbReference>
<dbReference type="SUPFAM" id="SSF52058">
    <property type="entry name" value="L domain-like"/>
    <property type="match status" value="1"/>
</dbReference>
<dbReference type="InterPro" id="IPR001611">
    <property type="entry name" value="Leu-rich_rpt"/>
</dbReference>
<dbReference type="GeneTree" id="ENSGT00940000157992"/>
<reference evidence="3" key="2">
    <citation type="submission" date="2025-08" db="UniProtKB">
        <authorList>
            <consortium name="Ensembl"/>
        </authorList>
    </citation>
    <scope>IDENTIFICATION</scope>
</reference>
<dbReference type="AlphaFoldDB" id="A0A5F8H099"/>
<proteinExistence type="predicted"/>
<dbReference type="Bgee" id="ENSMODG00000014373">
    <property type="expression patterns" value="Expressed in spermatocyte and 15 other cell types or tissues"/>
</dbReference>
<feature type="domain" description="Guanylate kinase-like" evidence="2">
    <location>
        <begin position="189"/>
        <end position="372"/>
    </location>
</feature>
<reference evidence="3" key="3">
    <citation type="submission" date="2025-09" db="UniProtKB">
        <authorList>
            <consortium name="Ensembl"/>
        </authorList>
    </citation>
    <scope>IDENTIFICATION</scope>
</reference>
<evidence type="ECO:0000259" key="2">
    <source>
        <dbReference type="PROSITE" id="PS50052"/>
    </source>
</evidence>
<dbReference type="PROSITE" id="PS51450">
    <property type="entry name" value="LRR"/>
    <property type="match status" value="4"/>
</dbReference>
<dbReference type="Pfam" id="PF00625">
    <property type="entry name" value="Guanylate_kin"/>
    <property type="match status" value="1"/>
</dbReference>
<dbReference type="SMART" id="SM00365">
    <property type="entry name" value="LRR_SD22"/>
    <property type="match status" value="5"/>
</dbReference>
<dbReference type="GO" id="GO:0016740">
    <property type="term" value="F:transferase activity"/>
    <property type="evidence" value="ECO:0007669"/>
    <property type="project" value="UniProtKB-KW"/>
</dbReference>
<dbReference type="InterPro" id="IPR008144">
    <property type="entry name" value="Guanylate_kin-like_dom"/>
</dbReference>
<accession>A0A5F8H099</accession>
<dbReference type="PROSITE" id="PS50052">
    <property type="entry name" value="GUANYLATE_KINASE_2"/>
    <property type="match status" value="1"/>
</dbReference>
<name>A0A5F8H099_MONDO</name>
<protein>
    <submittedName>
        <fullName evidence="3">Leucine rich repeats and guanylate kinase domain containing</fullName>
    </submittedName>
</protein>
<dbReference type="InterPro" id="IPR008145">
    <property type="entry name" value="GK/Ca_channel_bsu"/>
</dbReference>
<evidence type="ECO:0000256" key="1">
    <source>
        <dbReference type="ARBA" id="ARBA00022679"/>
    </source>
</evidence>
<dbReference type="SMART" id="SM00072">
    <property type="entry name" value="GuKc"/>
    <property type="match status" value="1"/>
</dbReference>
<dbReference type="InterPro" id="IPR027417">
    <property type="entry name" value="P-loop_NTPase"/>
</dbReference>
<dbReference type="Gene3D" id="3.40.50.300">
    <property type="entry name" value="P-loop containing nucleotide triphosphate hydrolases"/>
    <property type="match status" value="1"/>
</dbReference>
<organism evidence="3 4">
    <name type="scientific">Monodelphis domestica</name>
    <name type="common">Gray short-tailed opossum</name>
    <dbReference type="NCBI Taxonomy" id="13616"/>
    <lineage>
        <taxon>Eukaryota</taxon>
        <taxon>Metazoa</taxon>
        <taxon>Chordata</taxon>
        <taxon>Craniata</taxon>
        <taxon>Vertebrata</taxon>
        <taxon>Euteleostomi</taxon>
        <taxon>Mammalia</taxon>
        <taxon>Metatheria</taxon>
        <taxon>Didelphimorphia</taxon>
        <taxon>Didelphidae</taxon>
        <taxon>Monodelphis</taxon>
    </lineage>
</organism>
<gene>
    <name evidence="3" type="primary">LRGUK</name>
</gene>
<dbReference type="FunFam" id="3.40.50.300:FF:000828">
    <property type="entry name" value="leucine-rich repeat and guanylate kinase domain-containing protein-like"/>
    <property type="match status" value="1"/>
</dbReference>
<dbReference type="SUPFAM" id="SSF52540">
    <property type="entry name" value="P-loop containing nucleoside triphosphate hydrolases"/>
    <property type="match status" value="1"/>
</dbReference>
<evidence type="ECO:0000313" key="3">
    <source>
        <dbReference type="Ensembl" id="ENSMODP00000052796.1"/>
    </source>
</evidence>
<dbReference type="Proteomes" id="UP000002280">
    <property type="component" value="Chromosome 8"/>
</dbReference>
<sequence length="605" mass="69096">MPYLIELSASHNELTTFFGFKPPKNLKKVDFSFNKIPEMNDLFRYKGLTRLILDHNEIKEIKGLTNCSALSHLSLAHNKITKMEGFGKLPIKILCLSNNQIEEISCLENLKILQNLDLSGNKISRLKGLENHDLLEIINLEDNKVEAENKYAPPPEVVAAQDHLKNIVYSMMQPQRIFDSTLPSLDAPYPMLVLVGPQAGGKRELAHRLCRQFSTFFRYGSCHTTRLPYFGEGDRVDYNFISEEVFAEMLNMGKFILTYKYNKHNYGLTRDTVEGIAREGLASCIHMDIEGVRSLKHSYFEPRYILLVPMNKVKYEGNLRRMGLFSRSEIEFSVARVDYYIEINQDFPGYFDALINTDDLNTAYQNLCQLIREYLGLSDQLGKDMSDITDFSKEVYARRSPENEEFFWHLSSNSLFSDFLDSTDRNYVISLSARLLAEEIPAEITSMQKRREAARQALMGKVPADYTTLFQRGPVPTPISAITHLDRTSPTRMWAKSKFADGISLTPSLSFSEGSSYRESLLMSKGTTLSSLAHFPGESTFISLETPSPLKSDTYLDKETKEQLSKPSFELTDRKFKVKSPVYQPNIRSGRNVKIVLPPIPQCRK</sequence>
<dbReference type="InterPro" id="IPR032675">
    <property type="entry name" value="LRR_dom_sf"/>
</dbReference>
<dbReference type="PANTHER" id="PTHR23117">
    <property type="entry name" value="GUANYLATE KINASE-RELATED"/>
    <property type="match status" value="1"/>
</dbReference>
<evidence type="ECO:0000313" key="4">
    <source>
        <dbReference type="Proteomes" id="UP000002280"/>
    </source>
</evidence>
<keyword evidence="1" id="KW-0808">Transferase</keyword>
<dbReference type="Ensembl" id="ENSMODT00000056577.1">
    <property type="protein sequence ID" value="ENSMODP00000052796.1"/>
    <property type="gene ID" value="ENSMODG00000014373.3"/>
</dbReference>
<dbReference type="CDD" id="cd00071">
    <property type="entry name" value="GMPK"/>
    <property type="match status" value="1"/>
</dbReference>